<organism evidence="1 2">
    <name type="scientific">Candidatus Kaiserbacteria bacterium RIFOXYB1_FULL_46_14</name>
    <dbReference type="NCBI Taxonomy" id="1798531"/>
    <lineage>
        <taxon>Bacteria</taxon>
        <taxon>Candidatus Kaiseribacteriota</taxon>
    </lineage>
</organism>
<gene>
    <name evidence="1" type="ORF">A2392_01295</name>
</gene>
<name>A0A1F6FJQ8_9BACT</name>
<proteinExistence type="predicted"/>
<dbReference type="AlphaFoldDB" id="A0A1F6FJQ8"/>
<dbReference type="Proteomes" id="UP000177395">
    <property type="component" value="Unassembled WGS sequence"/>
</dbReference>
<sequence>MTTVNVHLHADTQGEVEHCSAFLVNTVKAKDLSVHDFRRNGHWFTLETDLSVEELGLELKAAGFNAEVFGTEEYA</sequence>
<accession>A0A1F6FJQ8</accession>
<reference evidence="1 2" key="1">
    <citation type="journal article" date="2016" name="Nat. Commun.">
        <title>Thousands of microbial genomes shed light on interconnected biogeochemical processes in an aquifer system.</title>
        <authorList>
            <person name="Anantharaman K."/>
            <person name="Brown C.T."/>
            <person name="Hug L.A."/>
            <person name="Sharon I."/>
            <person name="Castelle C.J."/>
            <person name="Probst A.J."/>
            <person name="Thomas B.C."/>
            <person name="Singh A."/>
            <person name="Wilkins M.J."/>
            <person name="Karaoz U."/>
            <person name="Brodie E.L."/>
            <person name="Williams K.H."/>
            <person name="Hubbard S.S."/>
            <person name="Banfield J.F."/>
        </authorList>
    </citation>
    <scope>NUCLEOTIDE SEQUENCE [LARGE SCALE GENOMIC DNA]</scope>
</reference>
<dbReference type="EMBL" id="MFMS01000002">
    <property type="protein sequence ID" value="OGG86080.1"/>
    <property type="molecule type" value="Genomic_DNA"/>
</dbReference>
<evidence type="ECO:0000313" key="1">
    <source>
        <dbReference type="EMBL" id="OGG86080.1"/>
    </source>
</evidence>
<protein>
    <recommendedName>
        <fullName evidence="3">HMA domain-containing protein</fullName>
    </recommendedName>
</protein>
<evidence type="ECO:0000313" key="2">
    <source>
        <dbReference type="Proteomes" id="UP000177395"/>
    </source>
</evidence>
<comment type="caution">
    <text evidence="1">The sequence shown here is derived from an EMBL/GenBank/DDBJ whole genome shotgun (WGS) entry which is preliminary data.</text>
</comment>
<evidence type="ECO:0008006" key="3">
    <source>
        <dbReference type="Google" id="ProtNLM"/>
    </source>
</evidence>